<dbReference type="Pfam" id="PF11259">
    <property type="entry name" value="DUF3060"/>
    <property type="match status" value="1"/>
</dbReference>
<sequence length="170" mass="17288">MPRLLPLVFAATIASLGIAQADELTIEGVGISRDVDCEGKDVGVYGAENEIALTGKCGLITVHGSNHKVSFEEGTGLAVSGMDNKVKGGRAQNVTVAVTQNTVTATLGGGGAPGKLSTSGANNRVSLVLAGPTRLEVQGADHVVEWTRSEGAPNPEVTASGAKNVIKKKL</sequence>
<evidence type="ECO:0000256" key="1">
    <source>
        <dbReference type="SAM" id="SignalP"/>
    </source>
</evidence>
<organism evidence="2 3">
    <name type="scientific">Methylorubrum aminovorans</name>
    <dbReference type="NCBI Taxonomy" id="269069"/>
    <lineage>
        <taxon>Bacteria</taxon>
        <taxon>Pseudomonadati</taxon>
        <taxon>Pseudomonadota</taxon>
        <taxon>Alphaproteobacteria</taxon>
        <taxon>Hyphomicrobiales</taxon>
        <taxon>Methylobacteriaceae</taxon>
        <taxon>Methylorubrum</taxon>
    </lineage>
</organism>
<evidence type="ECO:0000313" key="2">
    <source>
        <dbReference type="EMBL" id="GJE67508.1"/>
    </source>
</evidence>
<reference evidence="2" key="2">
    <citation type="submission" date="2021-08" db="EMBL/GenBank/DDBJ databases">
        <authorList>
            <person name="Tani A."/>
            <person name="Ola A."/>
            <person name="Ogura Y."/>
            <person name="Katsura K."/>
            <person name="Hayashi T."/>
        </authorList>
    </citation>
    <scope>NUCLEOTIDE SEQUENCE</scope>
    <source>
        <strain evidence="2">NBRC 15686</strain>
    </source>
</reference>
<feature type="signal peptide" evidence="1">
    <location>
        <begin position="1"/>
        <end position="21"/>
    </location>
</feature>
<evidence type="ECO:0000313" key="3">
    <source>
        <dbReference type="Proteomes" id="UP001055039"/>
    </source>
</evidence>
<protein>
    <recommendedName>
        <fullName evidence="4">DUF3060 domain-containing protein</fullName>
    </recommendedName>
</protein>
<name>A0ABQ4ULI3_9HYPH</name>
<gene>
    <name evidence="2" type="ORF">LNAOJCKE_4740</name>
</gene>
<dbReference type="EMBL" id="BPRC01000028">
    <property type="protein sequence ID" value="GJE67508.1"/>
    <property type="molecule type" value="Genomic_DNA"/>
</dbReference>
<comment type="caution">
    <text evidence="2">The sequence shown here is derived from an EMBL/GenBank/DDBJ whole genome shotgun (WGS) entry which is preliminary data.</text>
</comment>
<proteinExistence type="predicted"/>
<dbReference type="InterPro" id="IPR021417">
    <property type="entry name" value="DUF3060"/>
</dbReference>
<keyword evidence="1" id="KW-0732">Signal</keyword>
<keyword evidence="3" id="KW-1185">Reference proteome</keyword>
<feature type="chain" id="PRO_5046693154" description="DUF3060 domain-containing protein" evidence="1">
    <location>
        <begin position="22"/>
        <end position="170"/>
    </location>
</feature>
<evidence type="ECO:0008006" key="4">
    <source>
        <dbReference type="Google" id="ProtNLM"/>
    </source>
</evidence>
<dbReference type="RefSeq" id="WP_238228433.1">
    <property type="nucleotide sequence ID" value="NZ_BAAADH010000021.1"/>
</dbReference>
<accession>A0ABQ4ULI3</accession>
<dbReference type="Proteomes" id="UP001055039">
    <property type="component" value="Unassembled WGS sequence"/>
</dbReference>
<reference evidence="2" key="1">
    <citation type="journal article" date="2021" name="Front. Microbiol.">
        <title>Comprehensive Comparative Genomics and Phenotyping of Methylobacterium Species.</title>
        <authorList>
            <person name="Alessa O."/>
            <person name="Ogura Y."/>
            <person name="Fujitani Y."/>
            <person name="Takami H."/>
            <person name="Hayashi T."/>
            <person name="Sahin N."/>
            <person name="Tani A."/>
        </authorList>
    </citation>
    <scope>NUCLEOTIDE SEQUENCE</scope>
    <source>
        <strain evidence="2">NBRC 15686</strain>
    </source>
</reference>